<keyword evidence="1" id="KW-0732">Signal</keyword>
<accession>A0A934RJR5</accession>
<dbReference type="AlphaFoldDB" id="A0A934RJR5"/>
<dbReference type="EMBL" id="JAENIO010000004">
    <property type="protein sequence ID" value="MBK1832957.1"/>
    <property type="molecule type" value="Genomic_DNA"/>
</dbReference>
<sequence length="999" mass="106349">MKTQLIATLTLGASALASLFGQAPWSGSPLQRGIAAVTCGAPANDGSGTPIPAASAPTFGLVDLRNPASADYGPCGLPAAPLWDASQYHHASWNAQDLGNVFGIALGTNDDIYVAAHGLYGTYRPLHHRYGDIGGGASDLNAAGTVYHIDGSTGATTVFCVIPGQQAMPLSTWGSGSGLVSGPGLGNVSWDYDHDQLFVTSLEDGRIYRVDATGTVLNFHDPFSPDSGAVGMPPRNERLWAVEYEDGAVYYSVWNDGSVGNPAEIRRVDLDGSGDFIPTTDTSILFPPGQNTWGSVSAPVSDISFTLDGQKMILGVRTMVNDTTAYNHNSGTQVAELISGSWTHTHFMRTGCNALDGEAYGGVALGEEGGTQDNVLWSSSADMAANFGPHGNFGVRLSDVPVTGQAAFSWKVPYMPGFTNTTTEDWKGSGGDIEILRERDDCARIEVVEIHCPEDKGAPYTVDLSISHNLPDTEVYYLQFKPCPDGTLPSGSTTVQPEPSGILTLPTPLAAGESYDLSITLPVSPEGGMVYFKVKLLSETGEDCCLETVCVDLPDCQCAEVLAHRIECERDEATGLIKYTLTFQVRNLTHLSPAPITFTGATFLPPAGFDPASVSLSPTSIAPGATGAVTVCYLGTPGPLCFNLALHDGSEENCCAIPNLCVELPPCEGQEPKPDTCRLTRKVPCCPKTGQAILTYTICNNSLTPRTYTWSALSFANPSCPIALAPGDLSPNSGVIGPVPPGGCASVTITVNCERLEGNRPCTNIQVCAETDASPEPICCRGIVYRPSGDTPVIKLADPTAETLRIGPGEVRPMRFVLENPGDSPLSTKLWLFDETLQLVAVDQEGKLRENEPYAIDLEPGGRLELTHYWARNDNGGDLGFAEIEAYFGDGFLATQLPILLQAGDDGKTRPSIKSLQALTGPEPAVKLEIETLPGRFYRIQESRNLQDDWETTECVVEGDGYANGVFTGTGGVLDCTVPCEELDDRVFYRVLRLDSLDR</sequence>
<gene>
    <name evidence="2" type="ORF">JIN78_02685</name>
</gene>
<evidence type="ECO:0000313" key="3">
    <source>
        <dbReference type="Proteomes" id="UP000604083"/>
    </source>
</evidence>
<comment type="caution">
    <text evidence="2">The sequence shown here is derived from an EMBL/GenBank/DDBJ whole genome shotgun (WGS) entry which is preliminary data.</text>
</comment>
<feature type="chain" id="PRO_5038016432" evidence="1">
    <location>
        <begin position="24"/>
        <end position="999"/>
    </location>
</feature>
<proteinExistence type="predicted"/>
<reference evidence="2" key="1">
    <citation type="submission" date="2021-01" db="EMBL/GenBank/DDBJ databases">
        <title>Modified the classification status of verrucomicrobia.</title>
        <authorList>
            <person name="Feng X."/>
        </authorList>
    </citation>
    <scope>NUCLEOTIDE SEQUENCE</scope>
    <source>
        <strain evidence="2">KCTC 12986</strain>
    </source>
</reference>
<feature type="signal peptide" evidence="1">
    <location>
        <begin position="1"/>
        <end position="23"/>
    </location>
</feature>
<dbReference type="RefSeq" id="WP_200390391.1">
    <property type="nucleotide sequence ID" value="NZ_JAENIO010000004.1"/>
</dbReference>
<protein>
    <submittedName>
        <fullName evidence="2">Uncharacterized protein</fullName>
    </submittedName>
</protein>
<name>A0A934RJR5_9BACT</name>
<organism evidence="2 3">
    <name type="scientific">Roseibacillus ishigakijimensis</name>
    <dbReference type="NCBI Taxonomy" id="454146"/>
    <lineage>
        <taxon>Bacteria</taxon>
        <taxon>Pseudomonadati</taxon>
        <taxon>Verrucomicrobiota</taxon>
        <taxon>Verrucomicrobiia</taxon>
        <taxon>Verrucomicrobiales</taxon>
        <taxon>Verrucomicrobiaceae</taxon>
        <taxon>Roseibacillus</taxon>
    </lineage>
</organism>
<dbReference type="Proteomes" id="UP000604083">
    <property type="component" value="Unassembled WGS sequence"/>
</dbReference>
<evidence type="ECO:0000256" key="1">
    <source>
        <dbReference type="SAM" id="SignalP"/>
    </source>
</evidence>
<evidence type="ECO:0000313" key="2">
    <source>
        <dbReference type="EMBL" id="MBK1832957.1"/>
    </source>
</evidence>
<dbReference type="SUPFAM" id="SSF75011">
    <property type="entry name" value="3-carboxy-cis,cis-mucoante lactonizing enzyme"/>
    <property type="match status" value="1"/>
</dbReference>
<keyword evidence="3" id="KW-1185">Reference proteome</keyword>